<dbReference type="Pfam" id="PF00563">
    <property type="entry name" value="EAL"/>
    <property type="match status" value="1"/>
</dbReference>
<dbReference type="Gene3D" id="3.30.70.270">
    <property type="match status" value="1"/>
</dbReference>
<dbReference type="InterPro" id="IPR035919">
    <property type="entry name" value="EAL_sf"/>
</dbReference>
<feature type="domain" description="GGDEF" evidence="2">
    <location>
        <begin position="71"/>
        <end position="207"/>
    </location>
</feature>
<organism evidence="3 4">
    <name type="scientific">Sedimentimonas flavescens</name>
    <dbReference type="NCBI Taxonomy" id="2851012"/>
    <lineage>
        <taxon>Bacteria</taxon>
        <taxon>Pseudomonadati</taxon>
        <taxon>Pseudomonadota</taxon>
        <taxon>Alphaproteobacteria</taxon>
        <taxon>Rhodobacterales</taxon>
        <taxon>Rhodobacter group</taxon>
        <taxon>Sedimentimonas</taxon>
    </lineage>
</organism>
<accession>A0ABT2ZU81</accession>
<dbReference type="InterPro" id="IPR029787">
    <property type="entry name" value="Nucleotide_cyclase"/>
</dbReference>
<evidence type="ECO:0000313" key="3">
    <source>
        <dbReference type="EMBL" id="MCV2877293.1"/>
    </source>
</evidence>
<feature type="domain" description="EAL" evidence="1">
    <location>
        <begin position="216"/>
        <end position="472"/>
    </location>
</feature>
<keyword evidence="4" id="KW-1185">Reference proteome</keyword>
<dbReference type="SUPFAM" id="SSF55073">
    <property type="entry name" value="Nucleotide cyclase"/>
    <property type="match status" value="1"/>
</dbReference>
<dbReference type="InterPro" id="IPR050706">
    <property type="entry name" value="Cyclic-di-GMP_PDE-like"/>
</dbReference>
<dbReference type="PANTHER" id="PTHR33121:SF70">
    <property type="entry name" value="SIGNALING PROTEIN YKOW"/>
    <property type="match status" value="1"/>
</dbReference>
<proteinExistence type="predicted"/>
<comment type="caution">
    <text evidence="3">The sequence shown here is derived from an EMBL/GenBank/DDBJ whole genome shotgun (WGS) entry which is preliminary data.</text>
</comment>
<dbReference type="CDD" id="cd01949">
    <property type="entry name" value="GGDEF"/>
    <property type="match status" value="1"/>
</dbReference>
<dbReference type="InterPro" id="IPR001633">
    <property type="entry name" value="EAL_dom"/>
</dbReference>
<dbReference type="CDD" id="cd01948">
    <property type="entry name" value="EAL"/>
    <property type="match status" value="1"/>
</dbReference>
<dbReference type="PANTHER" id="PTHR33121">
    <property type="entry name" value="CYCLIC DI-GMP PHOSPHODIESTERASE PDEF"/>
    <property type="match status" value="1"/>
</dbReference>
<dbReference type="PROSITE" id="PS50883">
    <property type="entry name" value="EAL"/>
    <property type="match status" value="1"/>
</dbReference>
<name>A0ABT2ZU81_9RHOB</name>
<dbReference type="InterPro" id="IPR043128">
    <property type="entry name" value="Rev_trsase/Diguanyl_cyclase"/>
</dbReference>
<dbReference type="Gene3D" id="3.20.20.450">
    <property type="entry name" value="EAL domain"/>
    <property type="match status" value="1"/>
</dbReference>
<evidence type="ECO:0000313" key="4">
    <source>
        <dbReference type="Proteomes" id="UP001526166"/>
    </source>
</evidence>
<dbReference type="SUPFAM" id="SSF141868">
    <property type="entry name" value="EAL domain-like"/>
    <property type="match status" value="1"/>
</dbReference>
<sequence length="487" mass="52357">MPAIALAGLWFGGEALAVVASIAIAVAWSTRPLGAPTPREQPRDGVTGLPLRAEAVEIMGMLLDDAAATARSTTCFVLGLDDPVALAREMPETEFDLILRRTGERLRGILRDSDRLARLEGARFAIMLNPTAYPDLEAMIQLAQRLQAACELPLPISGHTVAATCHVGFCQMGRSPARSGEALLSAAETAAMQASRSGPSAIRAYSNDQHRAVGAQVSPNRIAREAIENGQVTTLFQPQLDTDTGALSGVQAVARWIRNPVEGAPDVEDVMGTIDSPHLRERLAEIMLYQSLTALREWERRGIATGPVSLPFCAGLLGNPKLPERLKWEFDRFDVAPAQIRLVLMQDVMAHLNDEVIWLNLGAVATLGCGIELAGFGNGPLSVSAIRRTAARRLRIHRSLVSKLDSHDEQRQSVAALIAMAEKLGLETLADGVGSTAEHTLLAQLGCRHVQGKAIARPMAMGDLCEWEHRHRAKLAATPRLLQGGGV</sequence>
<evidence type="ECO:0000259" key="2">
    <source>
        <dbReference type="PROSITE" id="PS50887"/>
    </source>
</evidence>
<dbReference type="EMBL" id="JAOWKW010000001">
    <property type="protein sequence ID" value="MCV2877293.1"/>
    <property type="molecule type" value="Genomic_DNA"/>
</dbReference>
<gene>
    <name evidence="3" type="ORF">OE699_00380</name>
</gene>
<dbReference type="PROSITE" id="PS50887">
    <property type="entry name" value="GGDEF"/>
    <property type="match status" value="1"/>
</dbReference>
<dbReference type="SMART" id="SM00267">
    <property type="entry name" value="GGDEF"/>
    <property type="match status" value="1"/>
</dbReference>
<evidence type="ECO:0000259" key="1">
    <source>
        <dbReference type="PROSITE" id="PS50883"/>
    </source>
</evidence>
<dbReference type="SMART" id="SM00052">
    <property type="entry name" value="EAL"/>
    <property type="match status" value="1"/>
</dbReference>
<dbReference type="InterPro" id="IPR000160">
    <property type="entry name" value="GGDEF_dom"/>
</dbReference>
<protein>
    <submittedName>
        <fullName evidence="3">EAL domain-containing protein</fullName>
    </submittedName>
</protein>
<reference evidence="3 4" key="1">
    <citation type="submission" date="2022-10" db="EMBL/GenBank/DDBJ databases">
        <title>Sinirhodobacter sp. nov., isolated from ocean surface sediments.</title>
        <authorList>
            <person name="He W."/>
            <person name="Wang L."/>
            <person name="Zhang D.-F."/>
        </authorList>
    </citation>
    <scope>NUCLEOTIDE SEQUENCE [LARGE SCALE GENOMIC DNA]</scope>
    <source>
        <strain evidence="3 4">WL0115</strain>
    </source>
</reference>
<dbReference type="Proteomes" id="UP001526166">
    <property type="component" value="Unassembled WGS sequence"/>
</dbReference>
<dbReference type="Pfam" id="PF00990">
    <property type="entry name" value="GGDEF"/>
    <property type="match status" value="1"/>
</dbReference>
<dbReference type="RefSeq" id="WP_263846717.1">
    <property type="nucleotide sequence ID" value="NZ_JAOWKW010000001.1"/>
</dbReference>